<sequence>MKKTLFLQAPSFDGFDGGAGSRYQAKREIKSFWYPTWLAQPAALVPGSRVLDAPADGLTVQQSLDIAADYELVIIHTSTPSFPTDAKFAEELKKRKPDVMIGMVGAKPAVDPGGTLGASEAIDFVCREEFDYTCQDVAAGKPLQDILGLSYRLPDGSLEHNGQRPMIENMDELPFVAPVYQRDLKIDNYFIGYLKHPYVSIYTGRGCRSRCTFCLWPQTVGGHRYRTRSAESVIAEVKWIKENMPEVKEIMFDDDTFTDFKPRVEEIARGLGQLGVTWSCNAKANVPYSTLKIMKENGLRLLLVGYESGDDQILLNIKKGLRTDIARRFTEDCRKLGIQIHGTFILGLPGETRETIEKTIEYAKEINPHTIQVSLAAPYPGTTLYRQAVENGWLEENKVINLVNDQGVQLAAISYPHLSKEDIYHGVETFYKRFYFRPGKIWEIVREMLGSWDMMKRRLREGVEFFRFLRSHEA</sequence>
<keyword evidence="5" id="KW-0408">Iron</keyword>
<dbReference type="PROSITE" id="PS51918">
    <property type="entry name" value="RADICAL_SAM"/>
    <property type="match status" value="1"/>
</dbReference>
<dbReference type="Proteomes" id="UP000006798">
    <property type="component" value="Chromosome 2"/>
</dbReference>
<dbReference type="AlphaFoldDB" id="F8GSX9"/>
<dbReference type="InterPro" id="IPR058240">
    <property type="entry name" value="rSAM_sf"/>
</dbReference>
<evidence type="ECO:0000256" key="2">
    <source>
        <dbReference type="ARBA" id="ARBA00022490"/>
    </source>
</evidence>
<keyword evidence="2" id="KW-0963">Cytoplasm</keyword>
<dbReference type="RefSeq" id="WP_013953782.1">
    <property type="nucleotide sequence ID" value="NC_015723.1"/>
</dbReference>
<dbReference type="InterPro" id="IPR023404">
    <property type="entry name" value="rSAM_horseshoe"/>
</dbReference>
<dbReference type="EMBL" id="CP002878">
    <property type="protein sequence ID" value="AEI81106.1"/>
    <property type="molecule type" value="Genomic_DNA"/>
</dbReference>
<keyword evidence="8" id="KW-0808">Transferase</keyword>
<reference evidence="8 9" key="1">
    <citation type="journal article" date="2011" name="J. Bacteriol.">
        <title>Complete genome sequence of the type strain Cupriavidus necator N-1.</title>
        <authorList>
            <person name="Poehlein A."/>
            <person name="Kusian B."/>
            <person name="Friedrich B."/>
            <person name="Daniel R."/>
            <person name="Bowien B."/>
        </authorList>
    </citation>
    <scope>NUCLEOTIDE SEQUENCE [LARGE SCALE GENOMIC DNA]</scope>
    <source>
        <strain evidence="9">ATCC 43291 / DSM 13513 / CCUG 52238 / LMG 8453 / N-1</strain>
    </source>
</reference>
<proteinExistence type="predicted"/>
<dbReference type="SFLD" id="SFLDG01082">
    <property type="entry name" value="B12-binding_domain_containing"/>
    <property type="match status" value="1"/>
</dbReference>
<protein>
    <submittedName>
        <fullName evidence="8">Methyltransferase</fullName>
    </submittedName>
</protein>
<dbReference type="PANTHER" id="PTHR43409:SF16">
    <property type="entry name" value="SLR0320 PROTEIN"/>
    <property type="match status" value="1"/>
</dbReference>
<dbReference type="NCBIfam" id="TIGR03471">
    <property type="entry name" value="HpnJ"/>
    <property type="match status" value="1"/>
</dbReference>
<dbReference type="HOGENOM" id="CLU_021572_4_2_4"/>
<dbReference type="KEGG" id="cnc:CNE_2c21570"/>
<evidence type="ECO:0000256" key="6">
    <source>
        <dbReference type="ARBA" id="ARBA00023014"/>
    </source>
</evidence>
<name>F8GSX9_CUPNN</name>
<dbReference type="Gene3D" id="3.80.30.20">
    <property type="entry name" value="tm_1862 like domain"/>
    <property type="match status" value="1"/>
</dbReference>
<keyword evidence="6" id="KW-0411">Iron-sulfur</keyword>
<dbReference type="InterPro" id="IPR034466">
    <property type="entry name" value="Methyltransferase_Class_B"/>
</dbReference>
<dbReference type="GO" id="GO:0008168">
    <property type="term" value="F:methyltransferase activity"/>
    <property type="evidence" value="ECO:0007669"/>
    <property type="project" value="UniProtKB-KW"/>
</dbReference>
<keyword evidence="4" id="KW-0479">Metal-binding</keyword>
<evidence type="ECO:0000313" key="8">
    <source>
        <dbReference type="EMBL" id="AEI81106.1"/>
    </source>
</evidence>
<evidence type="ECO:0000259" key="7">
    <source>
        <dbReference type="PROSITE" id="PS51918"/>
    </source>
</evidence>
<dbReference type="GO" id="GO:0005829">
    <property type="term" value="C:cytosol"/>
    <property type="evidence" value="ECO:0007669"/>
    <property type="project" value="TreeGrafter"/>
</dbReference>
<accession>F8GSX9</accession>
<dbReference type="Pfam" id="PF04055">
    <property type="entry name" value="Radical_SAM"/>
    <property type="match status" value="1"/>
</dbReference>
<dbReference type="GO" id="GO:0046872">
    <property type="term" value="F:metal ion binding"/>
    <property type="evidence" value="ECO:0007669"/>
    <property type="project" value="UniProtKB-KW"/>
</dbReference>
<evidence type="ECO:0000256" key="1">
    <source>
        <dbReference type="ARBA" id="ARBA00001966"/>
    </source>
</evidence>
<dbReference type="InterPro" id="IPR006638">
    <property type="entry name" value="Elp3/MiaA/NifB-like_rSAM"/>
</dbReference>
<feature type="domain" description="Radical SAM core" evidence="7">
    <location>
        <begin position="193"/>
        <end position="416"/>
    </location>
</feature>
<dbReference type="InterPro" id="IPR017834">
    <property type="entry name" value="Hopanoid_synth-assoc_rSAM_HpnJ"/>
</dbReference>
<dbReference type="GO" id="GO:0051539">
    <property type="term" value="F:4 iron, 4 sulfur cluster binding"/>
    <property type="evidence" value="ECO:0007669"/>
    <property type="project" value="UniProtKB-KW"/>
</dbReference>
<dbReference type="SUPFAM" id="SSF102114">
    <property type="entry name" value="Radical SAM enzymes"/>
    <property type="match status" value="1"/>
</dbReference>
<dbReference type="SFLD" id="SFLDS00029">
    <property type="entry name" value="Radical_SAM"/>
    <property type="match status" value="1"/>
</dbReference>
<evidence type="ECO:0000256" key="3">
    <source>
        <dbReference type="ARBA" id="ARBA00022691"/>
    </source>
</evidence>
<dbReference type="CDD" id="cd01335">
    <property type="entry name" value="Radical_SAM"/>
    <property type="match status" value="1"/>
</dbReference>
<dbReference type="SMART" id="SM00729">
    <property type="entry name" value="Elp3"/>
    <property type="match status" value="1"/>
</dbReference>
<dbReference type="PANTHER" id="PTHR43409">
    <property type="entry name" value="ANAEROBIC MAGNESIUM-PROTOPORPHYRIN IX MONOMETHYL ESTER CYCLASE-RELATED"/>
    <property type="match status" value="1"/>
</dbReference>
<dbReference type="GeneID" id="34307291"/>
<organism evidence="8 9">
    <name type="scientific">Cupriavidus necator (strain ATCC 43291 / DSM 13513 / CCUG 52238 / LMG 8453 / N-1)</name>
    <name type="common">Ralstonia eutropha</name>
    <dbReference type="NCBI Taxonomy" id="1042878"/>
    <lineage>
        <taxon>Bacteria</taxon>
        <taxon>Pseudomonadati</taxon>
        <taxon>Pseudomonadota</taxon>
        <taxon>Betaproteobacteria</taxon>
        <taxon>Burkholderiales</taxon>
        <taxon>Burkholderiaceae</taxon>
        <taxon>Cupriavidus</taxon>
    </lineage>
</organism>
<dbReference type="GO" id="GO:0032259">
    <property type="term" value="P:methylation"/>
    <property type="evidence" value="ECO:0007669"/>
    <property type="project" value="UniProtKB-KW"/>
</dbReference>
<dbReference type="SFLD" id="SFLDG01123">
    <property type="entry name" value="methyltransferase_(Class_B)"/>
    <property type="match status" value="1"/>
</dbReference>
<keyword evidence="3" id="KW-0949">S-adenosyl-L-methionine</keyword>
<dbReference type="Gene3D" id="3.40.50.280">
    <property type="entry name" value="Cobalamin-binding domain"/>
    <property type="match status" value="1"/>
</dbReference>
<evidence type="ECO:0000256" key="5">
    <source>
        <dbReference type="ARBA" id="ARBA00023004"/>
    </source>
</evidence>
<gene>
    <name evidence="8" type="ordered locus">CNE_2c21570</name>
</gene>
<comment type="cofactor">
    <cofactor evidence="1">
        <name>[4Fe-4S] cluster</name>
        <dbReference type="ChEBI" id="CHEBI:49883"/>
    </cofactor>
</comment>
<evidence type="ECO:0000313" key="9">
    <source>
        <dbReference type="Proteomes" id="UP000006798"/>
    </source>
</evidence>
<dbReference type="InterPro" id="IPR051198">
    <property type="entry name" value="BchE-like"/>
</dbReference>
<dbReference type="InterPro" id="IPR007197">
    <property type="entry name" value="rSAM"/>
</dbReference>
<dbReference type="SFLD" id="SFLDF00404">
    <property type="entry name" value="hopanetetrol_cyclitol_ether_sy"/>
    <property type="match status" value="1"/>
</dbReference>
<keyword evidence="8" id="KW-0489">Methyltransferase</keyword>
<evidence type="ECO:0000256" key="4">
    <source>
        <dbReference type="ARBA" id="ARBA00022723"/>
    </source>
</evidence>